<gene>
    <name evidence="1" type="ORF">CLUP02_17508</name>
</gene>
<evidence type="ECO:0000313" key="2">
    <source>
        <dbReference type="Proteomes" id="UP000830671"/>
    </source>
</evidence>
<sequence>MPQQGSRPVEIRPIPIANATQSHLIITPLPCPLSHIPHSFLSLGDRPGLETNATWYPRCGCLFLSFVSFSDRLPLPKSTSPGGTGPVCSSKSKVQVEEVPTDYSAIQEIREAAIASPSASTYPGPPTPAPNPNLNPLLSPSNPFLILPGLPTHHPPPDFARGSSKEAAHLWIPPVFFFSPPAAALPCRSLLDTPWLSIEQGNRWRRYFGTQSHTHPPLQQAAASQSLCWTQPPPAPSLALSACCVTAANLVHIPDHPHCLWLFNSFSCRSPSSPLPRTQFIGCDSLWAREPPTENVEPHRASNSGNLSRDEIGLRVYESWKQGHGRAHLSSLTVLHAYCGITFDESTFQSLL</sequence>
<protein>
    <submittedName>
        <fullName evidence="1">Uncharacterized protein</fullName>
    </submittedName>
</protein>
<proteinExistence type="predicted"/>
<dbReference type="Proteomes" id="UP000830671">
    <property type="component" value="Chromosome 10"/>
</dbReference>
<reference evidence="1" key="1">
    <citation type="journal article" date="2021" name="Mol. Plant Microbe Interact.">
        <title>Complete Genome Sequence of the Plant-Pathogenic Fungus Colletotrichum lupini.</title>
        <authorList>
            <person name="Baroncelli R."/>
            <person name="Pensec F."/>
            <person name="Da Lio D."/>
            <person name="Boufleur T."/>
            <person name="Vicente I."/>
            <person name="Sarrocco S."/>
            <person name="Picot A."/>
            <person name="Baraldi E."/>
            <person name="Sukno S."/>
            <person name="Thon M."/>
            <person name="Le Floch G."/>
        </authorList>
    </citation>
    <scope>NUCLEOTIDE SEQUENCE</scope>
    <source>
        <strain evidence="1">IMI 504893</strain>
    </source>
</reference>
<dbReference type="EMBL" id="CP019472">
    <property type="protein sequence ID" value="UQC75998.1"/>
    <property type="molecule type" value="Genomic_DNA"/>
</dbReference>
<evidence type="ECO:0000313" key="1">
    <source>
        <dbReference type="EMBL" id="UQC75998.1"/>
    </source>
</evidence>
<accession>A0A9Q8W9V4</accession>
<dbReference type="GeneID" id="73351427"/>
<keyword evidence="2" id="KW-1185">Reference proteome</keyword>
<name>A0A9Q8W9V4_9PEZI</name>
<dbReference type="RefSeq" id="XP_049137641.1">
    <property type="nucleotide sequence ID" value="XM_049296417.1"/>
</dbReference>
<organism evidence="1 2">
    <name type="scientific">Colletotrichum lupini</name>
    <dbReference type="NCBI Taxonomy" id="145971"/>
    <lineage>
        <taxon>Eukaryota</taxon>
        <taxon>Fungi</taxon>
        <taxon>Dikarya</taxon>
        <taxon>Ascomycota</taxon>
        <taxon>Pezizomycotina</taxon>
        <taxon>Sordariomycetes</taxon>
        <taxon>Hypocreomycetidae</taxon>
        <taxon>Glomerellales</taxon>
        <taxon>Glomerellaceae</taxon>
        <taxon>Colletotrichum</taxon>
        <taxon>Colletotrichum acutatum species complex</taxon>
    </lineage>
</organism>
<dbReference type="KEGG" id="clup:CLUP02_17508"/>
<dbReference type="AlphaFoldDB" id="A0A9Q8W9V4"/>